<dbReference type="Pfam" id="PF20167">
    <property type="entry name" value="Transposase_32"/>
    <property type="match status" value="1"/>
</dbReference>
<organism evidence="2">
    <name type="scientific">Cucumis melo</name>
    <name type="common">Muskmelon</name>
    <dbReference type="NCBI Taxonomy" id="3656"/>
    <lineage>
        <taxon>Eukaryota</taxon>
        <taxon>Viridiplantae</taxon>
        <taxon>Streptophyta</taxon>
        <taxon>Embryophyta</taxon>
        <taxon>Tracheophyta</taxon>
        <taxon>Spermatophyta</taxon>
        <taxon>Magnoliopsida</taxon>
        <taxon>eudicotyledons</taxon>
        <taxon>Gunneridae</taxon>
        <taxon>Pentapetalae</taxon>
        <taxon>rosids</taxon>
        <taxon>fabids</taxon>
        <taxon>Cucurbitales</taxon>
        <taxon>Cucurbitaceae</taxon>
        <taxon>Benincaseae</taxon>
        <taxon>Cucumis</taxon>
    </lineage>
</organism>
<proteinExistence type="predicted"/>
<dbReference type="AlphaFoldDB" id="A0A9I9EDB0"/>
<reference evidence="2" key="1">
    <citation type="submission" date="2023-03" db="UniProtKB">
        <authorList>
            <consortium name="EnsemblPlants"/>
        </authorList>
    </citation>
    <scope>IDENTIFICATION</scope>
</reference>
<dbReference type="EnsemblPlants" id="MELO3C032182.2.1">
    <property type="protein sequence ID" value="MELO3C032182.2.1"/>
    <property type="gene ID" value="MELO3C032182.2"/>
</dbReference>
<evidence type="ECO:0000313" key="2">
    <source>
        <dbReference type="EnsemblPlants" id="MELO3C032182.2.1"/>
    </source>
</evidence>
<protein>
    <recommendedName>
        <fullName evidence="1">Putative plant transposon protein domain-containing protein</fullName>
    </recommendedName>
</protein>
<accession>A0A9I9EDB0</accession>
<dbReference type="InterPro" id="IPR046796">
    <property type="entry name" value="Transposase_32_dom"/>
</dbReference>
<name>A0A9I9EDB0_CUCME</name>
<sequence>MRELIVNLPSDFNDSSADEYQKVHIRGICFNVSPELLNTYLGLALLADYAVSYPTLERLAEELTVGTVPVWPVDGQLPVASLTVKYSILHRIEISNWIPSTHASTISTSLGHFVYLVGTGVKVNVGEFIFNHLLRHVDTFGIHIPICFPQILSGFLLAQQSTILTPLNTVGSAPRVIPLNMRLFQGAHIPNVASEFDNAASKTSTPAASQPAVGHALTLSVSLANRLLQALIVESRALTHRISELSDRRTVLDAVIRDLQRSMSSDYDTREKLSIGVTKIPEQELLHQAHRYVFENIIDVQPYTE</sequence>
<dbReference type="Gramene" id="MELO3C032182.2.1">
    <property type="protein sequence ID" value="MELO3C032182.2.1"/>
    <property type="gene ID" value="MELO3C032182.2"/>
</dbReference>
<evidence type="ECO:0000259" key="1">
    <source>
        <dbReference type="Pfam" id="PF20167"/>
    </source>
</evidence>
<feature type="domain" description="Putative plant transposon protein" evidence="1">
    <location>
        <begin position="2"/>
        <end position="155"/>
    </location>
</feature>